<gene>
    <name evidence="1" type="ORF">ACFYV7_22380</name>
</gene>
<protein>
    <submittedName>
        <fullName evidence="1">Uncharacterized protein</fullName>
    </submittedName>
</protein>
<accession>A0ABW6QYC8</accession>
<evidence type="ECO:0000313" key="2">
    <source>
        <dbReference type="Proteomes" id="UP001601948"/>
    </source>
</evidence>
<sequence>MRSEDGSALPRTGLIAAGASVKGRVCLTGFALLNAFSETPVPMWIHISAYVADLELLEPASNIRTVAEGDSWATPDMYAAITNVRTEAGDTHIESVIATKPLRSHDRLLTVTAVDRNYGSATECHPGSGFHPFETIPSHGTDLTGGTSELCVRGPNLYYYGYLPRVFWDIPYPQR</sequence>
<proteinExistence type="predicted"/>
<comment type="caution">
    <text evidence="1">The sequence shown here is derived from an EMBL/GenBank/DDBJ whole genome shotgun (WGS) entry which is preliminary data.</text>
</comment>
<organism evidence="1 2">
    <name type="scientific">Nocardia suismassiliense</name>
    <dbReference type="NCBI Taxonomy" id="2077092"/>
    <lineage>
        <taxon>Bacteria</taxon>
        <taxon>Bacillati</taxon>
        <taxon>Actinomycetota</taxon>
        <taxon>Actinomycetes</taxon>
        <taxon>Mycobacteriales</taxon>
        <taxon>Nocardiaceae</taxon>
        <taxon>Nocardia</taxon>
    </lineage>
</organism>
<dbReference type="RefSeq" id="WP_387720074.1">
    <property type="nucleotide sequence ID" value="NZ_JBIAPI010000005.1"/>
</dbReference>
<dbReference type="Proteomes" id="UP001601948">
    <property type="component" value="Unassembled WGS sequence"/>
</dbReference>
<dbReference type="EMBL" id="JBIAPI010000005">
    <property type="protein sequence ID" value="MFF3225558.1"/>
    <property type="molecule type" value="Genomic_DNA"/>
</dbReference>
<keyword evidence="2" id="KW-1185">Reference proteome</keyword>
<reference evidence="1 2" key="1">
    <citation type="submission" date="2024-10" db="EMBL/GenBank/DDBJ databases">
        <title>The Natural Products Discovery Center: Release of the First 8490 Sequenced Strains for Exploring Actinobacteria Biosynthetic Diversity.</title>
        <authorList>
            <person name="Kalkreuter E."/>
            <person name="Kautsar S.A."/>
            <person name="Yang D."/>
            <person name="Bader C.D."/>
            <person name="Teijaro C.N."/>
            <person name="Fluegel L."/>
            <person name="Davis C.M."/>
            <person name="Simpson J.R."/>
            <person name="Lauterbach L."/>
            <person name="Steele A.D."/>
            <person name="Gui C."/>
            <person name="Meng S."/>
            <person name="Li G."/>
            <person name="Viehrig K."/>
            <person name="Ye F."/>
            <person name="Su P."/>
            <person name="Kiefer A.F."/>
            <person name="Nichols A."/>
            <person name="Cepeda A.J."/>
            <person name="Yan W."/>
            <person name="Fan B."/>
            <person name="Jiang Y."/>
            <person name="Adhikari A."/>
            <person name="Zheng C.-J."/>
            <person name="Schuster L."/>
            <person name="Cowan T.M."/>
            <person name="Smanski M.J."/>
            <person name="Chevrette M.G."/>
            <person name="De Carvalho L.P.S."/>
            <person name="Shen B."/>
        </authorList>
    </citation>
    <scope>NUCLEOTIDE SEQUENCE [LARGE SCALE GENOMIC DNA]</scope>
    <source>
        <strain evidence="1 2">NPDC003040</strain>
    </source>
</reference>
<evidence type="ECO:0000313" key="1">
    <source>
        <dbReference type="EMBL" id="MFF3225558.1"/>
    </source>
</evidence>
<name>A0ABW6QYC8_9NOCA</name>